<dbReference type="Pfam" id="PF05569">
    <property type="entry name" value="Peptidase_M56"/>
    <property type="match status" value="1"/>
</dbReference>
<proteinExistence type="predicted"/>
<dbReference type="Gene3D" id="3.30.2010.10">
    <property type="entry name" value="Metalloproteases ('zincins'), catalytic domain"/>
    <property type="match status" value="1"/>
</dbReference>
<feature type="transmembrane region" description="Helical" evidence="1">
    <location>
        <begin position="265"/>
        <end position="283"/>
    </location>
</feature>
<keyword evidence="1" id="KW-1133">Transmembrane helix</keyword>
<evidence type="ECO:0000313" key="3">
    <source>
        <dbReference type="EMBL" id="HCQ40391.1"/>
    </source>
</evidence>
<feature type="transmembrane region" description="Helical" evidence="1">
    <location>
        <begin position="62"/>
        <end position="86"/>
    </location>
</feature>
<reference evidence="3 4" key="1">
    <citation type="journal article" date="2018" name="Nat. Biotechnol.">
        <title>A standardized bacterial taxonomy based on genome phylogeny substantially revises the tree of life.</title>
        <authorList>
            <person name="Parks D.H."/>
            <person name="Chuvochina M."/>
            <person name="Waite D.W."/>
            <person name="Rinke C."/>
            <person name="Skarshewski A."/>
            <person name="Chaumeil P.A."/>
            <person name="Hugenholtz P."/>
        </authorList>
    </citation>
    <scope>NUCLEOTIDE SEQUENCE [LARGE SCALE GENOMIC DNA]</scope>
    <source>
        <strain evidence="3">UBA12021</strain>
    </source>
</reference>
<dbReference type="InterPro" id="IPR008756">
    <property type="entry name" value="Peptidase_M56"/>
</dbReference>
<feature type="domain" description="Peptidase M56" evidence="2">
    <location>
        <begin position="63"/>
        <end position="250"/>
    </location>
</feature>
<dbReference type="AlphaFoldDB" id="A0A656PP18"/>
<dbReference type="InterPro" id="IPR052173">
    <property type="entry name" value="Beta-lactam_resp_regulator"/>
</dbReference>
<dbReference type="CDD" id="cd07326">
    <property type="entry name" value="M56_BlaR1_MecR1_like"/>
    <property type="match status" value="1"/>
</dbReference>
<evidence type="ECO:0000313" key="4">
    <source>
        <dbReference type="Proteomes" id="UP000262056"/>
    </source>
</evidence>
<accession>A0A656PP18</accession>
<dbReference type="PANTHER" id="PTHR34978">
    <property type="entry name" value="POSSIBLE SENSOR-TRANSDUCER PROTEIN BLAR"/>
    <property type="match status" value="1"/>
</dbReference>
<gene>
    <name evidence="3" type="ORF">DIU24_01620</name>
</gene>
<organism evidence="3 4">
    <name type="scientific">candidate division WWE3 bacterium</name>
    <dbReference type="NCBI Taxonomy" id="2053526"/>
    <lineage>
        <taxon>Bacteria</taxon>
        <taxon>Katanobacteria</taxon>
    </lineage>
</organism>
<keyword evidence="1" id="KW-0472">Membrane</keyword>
<evidence type="ECO:0000256" key="1">
    <source>
        <dbReference type="SAM" id="Phobius"/>
    </source>
</evidence>
<keyword evidence="1" id="KW-0812">Transmembrane</keyword>
<dbReference type="PANTHER" id="PTHR34978:SF3">
    <property type="entry name" value="SLR0241 PROTEIN"/>
    <property type="match status" value="1"/>
</dbReference>
<dbReference type="Proteomes" id="UP000262056">
    <property type="component" value="Unassembled WGS sequence"/>
</dbReference>
<comment type="caution">
    <text evidence="3">The sequence shown here is derived from an EMBL/GenBank/DDBJ whole genome shotgun (WGS) entry which is preliminary data.</text>
</comment>
<evidence type="ECO:0000259" key="2">
    <source>
        <dbReference type="Pfam" id="PF05569"/>
    </source>
</evidence>
<name>A0A656PP18_UNCKA</name>
<protein>
    <submittedName>
        <fullName evidence="3">M56 family peptidase</fullName>
    </submittedName>
</protein>
<sequence>MIKTKTNKFLWIFAGIFIVLATLSYNACAKYIPFFLHNTVYYCRQVIQSVTPQAIQLNMKQFTLWGLSALALYIVIKVFLTAWRIIQQQKELEQKLTDNSAILPIINKLNLQHKVCVIKDKRMGAFCFGISKPKIYISTRMISLATSFEIEAVLRHEKYHLENNDTLVMLFAVFTESLFPFFPLVSDFIAFYHTHREIEADKSAIMGAEKGRDHLRSILTKLLNEDLYPSYATAPGFIDTHTLEMRINTIIQKTSLTPRLSVKNVLISALSVMILGSLAMAPVQAIEYHQSGQDAVMACFSSGSCSNACQQNVSSESTSSRLYSPAVFTSVSY</sequence>
<dbReference type="EMBL" id="DQFB01000003">
    <property type="protein sequence ID" value="HCQ40391.1"/>
    <property type="molecule type" value="Genomic_DNA"/>
</dbReference>